<dbReference type="InterPro" id="IPR023090">
    <property type="entry name" value="UPF0702_alpha/beta_dom_sf"/>
</dbReference>
<feature type="domain" description="YetF C-terminal" evidence="8">
    <location>
        <begin position="87"/>
        <end position="219"/>
    </location>
</feature>
<evidence type="ECO:0000313" key="10">
    <source>
        <dbReference type="Proteomes" id="UP001332192"/>
    </source>
</evidence>
<evidence type="ECO:0000256" key="7">
    <source>
        <dbReference type="SAM" id="Phobius"/>
    </source>
</evidence>
<evidence type="ECO:0000256" key="2">
    <source>
        <dbReference type="ARBA" id="ARBA00006448"/>
    </source>
</evidence>
<gene>
    <name evidence="9" type="ORF">U7230_10455</name>
</gene>
<keyword evidence="10" id="KW-1185">Reference proteome</keyword>
<keyword evidence="5 7" id="KW-1133">Transmembrane helix</keyword>
<protein>
    <submittedName>
        <fullName evidence="9">DUF421 domain-containing protein</fullName>
    </submittedName>
</protein>
<dbReference type="Proteomes" id="UP001332192">
    <property type="component" value="Chromosome"/>
</dbReference>
<organism evidence="9 10">
    <name type="scientific">Carboxydichorda subterranea</name>
    <dbReference type="NCBI Taxonomy" id="3109565"/>
    <lineage>
        <taxon>Bacteria</taxon>
        <taxon>Bacillati</taxon>
        <taxon>Bacillota</taxon>
        <taxon>Limnochordia</taxon>
        <taxon>Limnochordales</taxon>
        <taxon>Geochordaceae</taxon>
        <taxon>Carboxydichorda</taxon>
    </lineage>
</organism>
<evidence type="ECO:0000256" key="5">
    <source>
        <dbReference type="ARBA" id="ARBA00022989"/>
    </source>
</evidence>
<dbReference type="RefSeq" id="WP_324715786.1">
    <property type="nucleotide sequence ID" value="NZ_CP141615.1"/>
</dbReference>
<dbReference type="Pfam" id="PF04239">
    <property type="entry name" value="DUF421"/>
    <property type="match status" value="1"/>
</dbReference>
<comment type="similarity">
    <text evidence="2">Belongs to the UPF0702 family.</text>
</comment>
<dbReference type="PANTHER" id="PTHR34582">
    <property type="entry name" value="UPF0702 TRANSMEMBRANE PROTEIN YCAP"/>
    <property type="match status" value="1"/>
</dbReference>
<keyword evidence="3" id="KW-1003">Cell membrane</keyword>
<comment type="subcellular location">
    <subcellularLocation>
        <location evidence="1">Cell membrane</location>
        <topology evidence="1">Multi-pass membrane protein</topology>
    </subcellularLocation>
</comment>
<evidence type="ECO:0000256" key="4">
    <source>
        <dbReference type="ARBA" id="ARBA00022692"/>
    </source>
</evidence>
<dbReference type="EMBL" id="CP141615">
    <property type="protein sequence ID" value="WRP16513.1"/>
    <property type="molecule type" value="Genomic_DNA"/>
</dbReference>
<name>A0ABZ1BWM5_9FIRM</name>
<evidence type="ECO:0000259" key="8">
    <source>
        <dbReference type="Pfam" id="PF04239"/>
    </source>
</evidence>
<evidence type="ECO:0000256" key="3">
    <source>
        <dbReference type="ARBA" id="ARBA00022475"/>
    </source>
</evidence>
<accession>A0ABZ1BWM5</accession>
<evidence type="ECO:0000256" key="1">
    <source>
        <dbReference type="ARBA" id="ARBA00004651"/>
    </source>
</evidence>
<dbReference type="PANTHER" id="PTHR34582:SF6">
    <property type="entry name" value="UPF0702 TRANSMEMBRANE PROTEIN YCAP"/>
    <property type="match status" value="1"/>
</dbReference>
<keyword evidence="6 7" id="KW-0472">Membrane</keyword>
<proteinExistence type="inferred from homology"/>
<dbReference type="Gene3D" id="3.30.240.20">
    <property type="entry name" value="bsu07140 like domains"/>
    <property type="match status" value="2"/>
</dbReference>
<evidence type="ECO:0000256" key="6">
    <source>
        <dbReference type="ARBA" id="ARBA00023136"/>
    </source>
</evidence>
<sequence>MPQHAWLHPLSLAAKTFFFYILLLVVVRVMGKREIGTLSPWDLVLTIMLAELAALPIENSNVSVVEGAVPIFTLLVTQLLMSWASLKSTTARNIIAGTPSIVVKDGRIVEQELRRLRYGVDDLMEQLRQKNLPNISDVEVAILETNGQLSVIPKSQKRPVRPSDLGISTSYEGLPIPLINDGRIDYRALAAAGLDITWLKKSLEQRGIHDPKEVLYASLDSEGQLFVQEREPPGG</sequence>
<evidence type="ECO:0000313" key="9">
    <source>
        <dbReference type="EMBL" id="WRP16513.1"/>
    </source>
</evidence>
<keyword evidence="4 7" id="KW-0812">Transmembrane</keyword>
<reference evidence="9 10" key="1">
    <citation type="journal article" date="2024" name="Front. Microbiol.">
        <title>Novel thermophilic genera Geochorda gen. nov. and Carboxydochorda gen. nov. from the deep terrestrial subsurface reveal the ecophysiological diversity in the class Limnochordia.</title>
        <authorList>
            <person name="Karnachuk O.V."/>
            <person name="Lukina A.P."/>
            <person name="Avakyan M.R."/>
            <person name="Kadnikov V.V."/>
            <person name="Begmatov S."/>
            <person name="Beletsky A.V."/>
            <person name="Vlasova K.G."/>
            <person name="Novikov A.A."/>
            <person name="Shcherbakova V.A."/>
            <person name="Mardanov A.V."/>
            <person name="Ravin N.V."/>
        </authorList>
    </citation>
    <scope>NUCLEOTIDE SEQUENCE [LARGE SCALE GENOMIC DNA]</scope>
    <source>
        <strain evidence="9 10">L945</strain>
    </source>
</reference>
<feature type="transmembrane region" description="Helical" evidence="7">
    <location>
        <begin position="6"/>
        <end position="27"/>
    </location>
</feature>
<dbReference type="InterPro" id="IPR007353">
    <property type="entry name" value="DUF421"/>
</dbReference>